<proteinExistence type="predicted"/>
<evidence type="ECO:0000313" key="1">
    <source>
        <dbReference type="EMBL" id="KAJ7015103.1"/>
    </source>
</evidence>
<gene>
    <name evidence="1" type="ORF">NC653_004414</name>
</gene>
<dbReference type="Proteomes" id="UP001164929">
    <property type="component" value="Chromosome 1"/>
</dbReference>
<reference evidence="1 2" key="1">
    <citation type="journal article" date="2023" name="Mol. Ecol. Resour.">
        <title>Chromosome-level genome assembly of a triploid poplar Populus alba 'Berolinensis'.</title>
        <authorList>
            <person name="Chen S."/>
            <person name="Yu Y."/>
            <person name="Wang X."/>
            <person name="Wang S."/>
            <person name="Zhang T."/>
            <person name="Zhou Y."/>
            <person name="He R."/>
            <person name="Meng N."/>
            <person name="Wang Y."/>
            <person name="Liu W."/>
            <person name="Liu Z."/>
            <person name="Liu J."/>
            <person name="Guo Q."/>
            <person name="Huang H."/>
            <person name="Sederoff R.R."/>
            <person name="Wang G."/>
            <person name="Qu G."/>
            <person name="Chen S."/>
        </authorList>
    </citation>
    <scope>NUCLEOTIDE SEQUENCE [LARGE SCALE GENOMIC DNA]</scope>
    <source>
        <strain evidence="1">SC-2020</strain>
    </source>
</reference>
<comment type="caution">
    <text evidence="1">The sequence shown here is derived from an EMBL/GenBank/DDBJ whole genome shotgun (WGS) entry which is preliminary data.</text>
</comment>
<evidence type="ECO:0000313" key="2">
    <source>
        <dbReference type="Proteomes" id="UP001164929"/>
    </source>
</evidence>
<dbReference type="EMBL" id="JAQIZT010000001">
    <property type="protein sequence ID" value="KAJ7015103.1"/>
    <property type="molecule type" value="Genomic_DNA"/>
</dbReference>
<accession>A0AAD6RTY0</accession>
<protein>
    <submittedName>
        <fullName evidence="1">Uncharacterized protein</fullName>
    </submittedName>
</protein>
<sequence>MKGYWYFLEVFKERKKSIGPHTDHYNCIFVLIVRSTAEEDHFLESKLYFYRKTIYQIDVWTSEFASESYATFQTCS</sequence>
<name>A0AAD6RTY0_9ROSI</name>
<dbReference type="AlphaFoldDB" id="A0AAD6RTY0"/>
<organism evidence="1 2">
    <name type="scientific">Populus alba x Populus x berolinensis</name>
    <dbReference type="NCBI Taxonomy" id="444605"/>
    <lineage>
        <taxon>Eukaryota</taxon>
        <taxon>Viridiplantae</taxon>
        <taxon>Streptophyta</taxon>
        <taxon>Embryophyta</taxon>
        <taxon>Tracheophyta</taxon>
        <taxon>Spermatophyta</taxon>
        <taxon>Magnoliopsida</taxon>
        <taxon>eudicotyledons</taxon>
        <taxon>Gunneridae</taxon>
        <taxon>Pentapetalae</taxon>
        <taxon>rosids</taxon>
        <taxon>fabids</taxon>
        <taxon>Malpighiales</taxon>
        <taxon>Salicaceae</taxon>
        <taxon>Saliceae</taxon>
        <taxon>Populus</taxon>
    </lineage>
</organism>
<keyword evidence="2" id="KW-1185">Reference proteome</keyword>